<reference evidence="3" key="1">
    <citation type="submission" date="2022-09" db="EMBL/GenBank/DDBJ databases">
        <title>Diverse halophilic archaea isolated from saline environments.</title>
        <authorList>
            <person name="Cui H.-L."/>
        </authorList>
    </citation>
    <scope>NUCLEOTIDE SEQUENCE</scope>
    <source>
        <strain evidence="3">ZS-35-S2</strain>
    </source>
</reference>
<protein>
    <recommendedName>
        <fullName evidence="2">DUF5658 domain-containing protein</fullName>
    </recommendedName>
</protein>
<dbReference type="GeneID" id="74943090"/>
<organism evidence="3 4">
    <name type="scientific">Salinirubellus salinus</name>
    <dbReference type="NCBI Taxonomy" id="1364945"/>
    <lineage>
        <taxon>Archaea</taxon>
        <taxon>Methanobacteriati</taxon>
        <taxon>Methanobacteriota</taxon>
        <taxon>Stenosarchaea group</taxon>
        <taxon>Halobacteria</taxon>
        <taxon>Halobacteriales</taxon>
        <taxon>Natronomonadaceae</taxon>
        <taxon>Salinirubellus</taxon>
    </lineage>
</organism>
<feature type="domain" description="DUF5658" evidence="2">
    <location>
        <begin position="19"/>
        <end position="112"/>
    </location>
</feature>
<evidence type="ECO:0000313" key="3">
    <source>
        <dbReference type="EMBL" id="UWM52809.1"/>
    </source>
</evidence>
<keyword evidence="1" id="KW-0812">Transmembrane</keyword>
<evidence type="ECO:0000259" key="2">
    <source>
        <dbReference type="Pfam" id="PF18902"/>
    </source>
</evidence>
<evidence type="ECO:0000313" key="4">
    <source>
        <dbReference type="Proteomes" id="UP001057580"/>
    </source>
</evidence>
<feature type="transmembrane region" description="Helical" evidence="1">
    <location>
        <begin position="12"/>
        <end position="36"/>
    </location>
</feature>
<feature type="transmembrane region" description="Helical" evidence="1">
    <location>
        <begin position="87"/>
        <end position="108"/>
    </location>
</feature>
<proteinExistence type="predicted"/>
<keyword evidence="1" id="KW-1133">Transmembrane helix</keyword>
<dbReference type="EMBL" id="CP104003">
    <property type="protein sequence ID" value="UWM52809.1"/>
    <property type="molecule type" value="Genomic_DNA"/>
</dbReference>
<accession>A0A9E7R013</accession>
<keyword evidence="1" id="KW-0472">Membrane</keyword>
<dbReference type="InterPro" id="IPR043717">
    <property type="entry name" value="DUF5658"/>
</dbReference>
<dbReference type="Proteomes" id="UP001057580">
    <property type="component" value="Chromosome"/>
</dbReference>
<name>A0A9E7R013_9EURY</name>
<evidence type="ECO:0000256" key="1">
    <source>
        <dbReference type="SAM" id="Phobius"/>
    </source>
</evidence>
<dbReference type="KEGG" id="ssai:N0B31_11670"/>
<sequence length="113" mass="12322">MAARWTRLREQEFYWLWIIATATYGVGDTVTTIAIVQFSPTVREANVLVRAVVETFGNGGLAGLKIAVLLFCIGLSLAALRGTEDRISYYAPPVVLAVVGAFTTVYNLRLLLG</sequence>
<feature type="transmembrane region" description="Helical" evidence="1">
    <location>
        <begin position="56"/>
        <end position="80"/>
    </location>
</feature>
<dbReference type="Pfam" id="PF18902">
    <property type="entry name" value="DUF5658"/>
    <property type="match status" value="1"/>
</dbReference>
<keyword evidence="4" id="KW-1185">Reference proteome</keyword>
<dbReference type="RefSeq" id="WP_260591804.1">
    <property type="nucleotide sequence ID" value="NZ_CP104003.1"/>
</dbReference>
<dbReference type="AlphaFoldDB" id="A0A9E7R013"/>
<gene>
    <name evidence="3" type="ORF">N0B31_11670</name>
</gene>